<evidence type="ECO:0000313" key="2">
    <source>
        <dbReference type="Proteomes" id="UP000822688"/>
    </source>
</evidence>
<sequence length="107" mass="12082">MGHCGMISNSHRIQADVELSAMKSQRLEEHPEIASFPDGHRCKRFPCPICNPGRSQQIMLRSNPDQVDAVLRRPHGHDDNDTPLHFSFGDGGHTCRRFPCPICQHGR</sequence>
<organism evidence="1 2">
    <name type="scientific">Ceratodon purpureus</name>
    <name type="common">Fire moss</name>
    <name type="synonym">Dicranum purpureum</name>
    <dbReference type="NCBI Taxonomy" id="3225"/>
    <lineage>
        <taxon>Eukaryota</taxon>
        <taxon>Viridiplantae</taxon>
        <taxon>Streptophyta</taxon>
        <taxon>Embryophyta</taxon>
        <taxon>Bryophyta</taxon>
        <taxon>Bryophytina</taxon>
        <taxon>Bryopsida</taxon>
        <taxon>Dicranidae</taxon>
        <taxon>Pseudoditrichales</taxon>
        <taxon>Ditrichaceae</taxon>
        <taxon>Ceratodon</taxon>
    </lineage>
</organism>
<proteinExistence type="predicted"/>
<accession>A0A8T0H420</accession>
<name>A0A8T0H420_CERPU</name>
<comment type="caution">
    <text evidence="1">The sequence shown here is derived from an EMBL/GenBank/DDBJ whole genome shotgun (WGS) entry which is preliminary data.</text>
</comment>
<dbReference type="EMBL" id="CM026429">
    <property type="protein sequence ID" value="KAG0563832.1"/>
    <property type="molecule type" value="Genomic_DNA"/>
</dbReference>
<gene>
    <name evidence="1" type="ORF">KC19_8G062700</name>
</gene>
<dbReference type="AlphaFoldDB" id="A0A8T0H420"/>
<protein>
    <submittedName>
        <fullName evidence="1">Uncharacterized protein</fullName>
    </submittedName>
</protein>
<keyword evidence="2" id="KW-1185">Reference proteome</keyword>
<reference evidence="1" key="1">
    <citation type="submission" date="2020-06" db="EMBL/GenBank/DDBJ databases">
        <title>WGS assembly of Ceratodon purpureus strain R40.</title>
        <authorList>
            <person name="Carey S.B."/>
            <person name="Jenkins J."/>
            <person name="Shu S."/>
            <person name="Lovell J.T."/>
            <person name="Sreedasyam A."/>
            <person name="Maumus F."/>
            <person name="Tiley G.P."/>
            <person name="Fernandez-Pozo N."/>
            <person name="Barry K."/>
            <person name="Chen C."/>
            <person name="Wang M."/>
            <person name="Lipzen A."/>
            <person name="Daum C."/>
            <person name="Saski C.A."/>
            <person name="Payton A.C."/>
            <person name="Mcbreen J.C."/>
            <person name="Conrad R.E."/>
            <person name="Kollar L.M."/>
            <person name="Olsson S."/>
            <person name="Huttunen S."/>
            <person name="Landis J.B."/>
            <person name="Wickett N.J."/>
            <person name="Johnson M.G."/>
            <person name="Rensing S.A."/>
            <person name="Grimwood J."/>
            <person name="Schmutz J."/>
            <person name="Mcdaniel S.F."/>
        </authorList>
    </citation>
    <scope>NUCLEOTIDE SEQUENCE</scope>
    <source>
        <strain evidence="1">R40</strain>
    </source>
</reference>
<evidence type="ECO:0000313" key="1">
    <source>
        <dbReference type="EMBL" id="KAG0563832.1"/>
    </source>
</evidence>
<dbReference type="Proteomes" id="UP000822688">
    <property type="component" value="Chromosome 8"/>
</dbReference>